<feature type="compositionally biased region" description="Low complexity" evidence="1">
    <location>
        <begin position="630"/>
        <end position="651"/>
    </location>
</feature>
<dbReference type="EMBL" id="MNAD01001598">
    <property type="protein sequence ID" value="OJT03814.1"/>
    <property type="molecule type" value="Genomic_DNA"/>
</dbReference>
<reference evidence="2 3" key="1">
    <citation type="submission" date="2016-10" db="EMBL/GenBank/DDBJ databases">
        <title>Genome sequence of the basidiomycete white-rot fungus Trametes pubescens.</title>
        <authorList>
            <person name="Makela M.R."/>
            <person name="Granchi Z."/>
            <person name="Peng M."/>
            <person name="De Vries R.P."/>
            <person name="Grigoriev I."/>
            <person name="Riley R."/>
            <person name="Hilden K."/>
        </authorList>
    </citation>
    <scope>NUCLEOTIDE SEQUENCE [LARGE SCALE GENOMIC DNA]</scope>
    <source>
        <strain evidence="2 3">FBCC735</strain>
    </source>
</reference>
<name>A0A1M2V8B9_TRAPU</name>
<dbReference type="STRING" id="154538.A0A1M2V8B9"/>
<keyword evidence="3" id="KW-1185">Reference proteome</keyword>
<sequence length="687" mass="76653">MTTTTSSRRQPNPIYVEGISVLERLLNYLYTGAAKVLPCRLMRHLWILRGILDTGYPVISPVLSIGGKRKLTPMLDISKWPLDPVTHRPLTSSKRAQEISYGRPHYLGFETLFHMYAAIAHMKSDRWRDATAVGRELRVLADIAVGAFLDDVRDLVRTQIRAEILPILDNKDADGYSSAKTRRLSLRKWLEIEHPLDWGEDAGTHIILVQAVARDAIQAARGLPSSNRGQLSVDHLVDHFLHVGKSTGLAALRPPIWNKGQCWPVLRAAVTQAQARAQVTMAPAAADKAIKDAFITIVEERRIHFYPDSLPPSGDNLRRSLQPSFQSWTLIGPQARLAVVPGRAAPMTQEENLQFEMSKNSLEQMHNDRSSVWNSTLVLIGDYHEHLDRTVLPQSWKITSDMLKTDSDQFTVDCYEWAKYQFVHKRSDWKCDLALILAFLISKVRPAVAWKNPGKTLDTQLSKLGISGPRSTVPPASRGPAINVIRTLNWTEREGVNGVHQEDMYFTQASIVFLCWICEDSPLRKCLKKPNGSGLGAAWGNKHQPKSLTPLNLIRMGLAYPIGKAVTARPVFNTNFKILDDIELKNWHKEVISMLKQRGPKGPFALVLKIFGGEVATRLAASGHFPDQPSASQRSVSSSSSSTAVSASSRTSSKRNLSDLVEDDNSWLVDNDEAGEFAIPSRRIRTA</sequence>
<protein>
    <submittedName>
        <fullName evidence="2">Uncharacterized protein</fullName>
    </submittedName>
</protein>
<gene>
    <name evidence="2" type="ORF">TRAPUB_5544</name>
</gene>
<proteinExistence type="predicted"/>
<evidence type="ECO:0000256" key="1">
    <source>
        <dbReference type="SAM" id="MobiDB-lite"/>
    </source>
</evidence>
<evidence type="ECO:0000313" key="2">
    <source>
        <dbReference type="EMBL" id="OJT03814.1"/>
    </source>
</evidence>
<dbReference type="AlphaFoldDB" id="A0A1M2V8B9"/>
<feature type="region of interest" description="Disordered" evidence="1">
    <location>
        <begin position="624"/>
        <end position="657"/>
    </location>
</feature>
<organism evidence="2 3">
    <name type="scientific">Trametes pubescens</name>
    <name type="common">White-rot fungus</name>
    <dbReference type="NCBI Taxonomy" id="154538"/>
    <lineage>
        <taxon>Eukaryota</taxon>
        <taxon>Fungi</taxon>
        <taxon>Dikarya</taxon>
        <taxon>Basidiomycota</taxon>
        <taxon>Agaricomycotina</taxon>
        <taxon>Agaricomycetes</taxon>
        <taxon>Polyporales</taxon>
        <taxon>Polyporaceae</taxon>
        <taxon>Trametes</taxon>
    </lineage>
</organism>
<dbReference type="OrthoDB" id="2729340at2759"/>
<dbReference type="OMA" id="WICEDSP"/>
<accession>A0A1M2V8B9</accession>
<comment type="caution">
    <text evidence="2">The sequence shown here is derived from an EMBL/GenBank/DDBJ whole genome shotgun (WGS) entry which is preliminary data.</text>
</comment>
<evidence type="ECO:0000313" key="3">
    <source>
        <dbReference type="Proteomes" id="UP000184267"/>
    </source>
</evidence>
<dbReference type="Proteomes" id="UP000184267">
    <property type="component" value="Unassembled WGS sequence"/>
</dbReference>